<dbReference type="Proteomes" id="UP000887013">
    <property type="component" value="Unassembled WGS sequence"/>
</dbReference>
<organism evidence="16 17">
    <name type="scientific">Nephila pilipes</name>
    <name type="common">Giant wood spider</name>
    <name type="synonym">Nephila maculata</name>
    <dbReference type="NCBI Taxonomy" id="299642"/>
    <lineage>
        <taxon>Eukaryota</taxon>
        <taxon>Metazoa</taxon>
        <taxon>Ecdysozoa</taxon>
        <taxon>Arthropoda</taxon>
        <taxon>Chelicerata</taxon>
        <taxon>Arachnida</taxon>
        <taxon>Araneae</taxon>
        <taxon>Araneomorphae</taxon>
        <taxon>Entelegynae</taxon>
        <taxon>Araneoidea</taxon>
        <taxon>Nephilidae</taxon>
        <taxon>Nephila</taxon>
    </lineage>
</organism>
<evidence type="ECO:0000259" key="15">
    <source>
        <dbReference type="SMART" id="SM00918"/>
    </source>
</evidence>
<feature type="transmembrane region" description="Helical" evidence="14">
    <location>
        <begin position="130"/>
        <end position="150"/>
    </location>
</feature>
<dbReference type="SUPFAM" id="SSF53850">
    <property type="entry name" value="Periplasmic binding protein-like II"/>
    <property type="match status" value="1"/>
</dbReference>
<dbReference type="OrthoDB" id="6430631at2759"/>
<keyword evidence="5 14" id="KW-0812">Transmembrane</keyword>
<feature type="binding site" evidence="13">
    <location>
        <position position="92"/>
    </location>
    <ligand>
        <name>L-glutamate</name>
        <dbReference type="ChEBI" id="CHEBI:29985"/>
    </ligand>
</feature>
<keyword evidence="8 14" id="KW-0472">Membrane</keyword>
<evidence type="ECO:0000256" key="13">
    <source>
        <dbReference type="PIRSR" id="PIRSR601508-1"/>
    </source>
</evidence>
<dbReference type="InterPro" id="IPR019594">
    <property type="entry name" value="Glu/Gly-bd"/>
</dbReference>
<evidence type="ECO:0000256" key="4">
    <source>
        <dbReference type="ARBA" id="ARBA00022475"/>
    </source>
</evidence>
<dbReference type="PRINTS" id="PR00177">
    <property type="entry name" value="NMDARECEPTOR"/>
</dbReference>
<proteinExistence type="inferred from homology"/>
<evidence type="ECO:0000256" key="12">
    <source>
        <dbReference type="ARBA" id="ARBA00023303"/>
    </source>
</evidence>
<protein>
    <recommendedName>
        <fullName evidence="15">Ionotropic glutamate receptor L-glutamate and glycine-binding domain-containing protein</fullName>
    </recommendedName>
</protein>
<keyword evidence="6 14" id="KW-1133">Transmembrane helix</keyword>
<reference evidence="16" key="1">
    <citation type="submission" date="2020-08" db="EMBL/GenBank/DDBJ databases">
        <title>Multicomponent nature underlies the extraordinary mechanical properties of spider dragline silk.</title>
        <authorList>
            <person name="Kono N."/>
            <person name="Nakamura H."/>
            <person name="Mori M."/>
            <person name="Yoshida Y."/>
            <person name="Ohtoshi R."/>
            <person name="Malay A.D."/>
            <person name="Moran D.A.P."/>
            <person name="Tomita M."/>
            <person name="Numata K."/>
            <person name="Arakawa K."/>
        </authorList>
    </citation>
    <scope>NUCLEOTIDE SEQUENCE</scope>
</reference>
<dbReference type="GO" id="GO:0038023">
    <property type="term" value="F:signaling receptor activity"/>
    <property type="evidence" value="ECO:0007669"/>
    <property type="project" value="InterPro"/>
</dbReference>
<keyword evidence="11" id="KW-1071">Ligand-gated ion channel</keyword>
<dbReference type="Pfam" id="PF10613">
    <property type="entry name" value="Lig_chan-Glu_bd"/>
    <property type="match status" value="1"/>
</dbReference>
<evidence type="ECO:0000256" key="3">
    <source>
        <dbReference type="ARBA" id="ARBA00022448"/>
    </source>
</evidence>
<dbReference type="InterPro" id="IPR001320">
    <property type="entry name" value="Iontro_rcpt_C"/>
</dbReference>
<keyword evidence="9" id="KW-0675">Receptor</keyword>
<dbReference type="Gene3D" id="3.40.190.10">
    <property type="entry name" value="Periplasmic binding protein-like II"/>
    <property type="match status" value="1"/>
</dbReference>
<comment type="caution">
    <text evidence="16">The sequence shown here is derived from an EMBL/GenBank/DDBJ whole genome shotgun (WGS) entry which is preliminary data.</text>
</comment>
<evidence type="ECO:0000256" key="2">
    <source>
        <dbReference type="ARBA" id="ARBA00008685"/>
    </source>
</evidence>
<dbReference type="SMART" id="SM00918">
    <property type="entry name" value="Lig_chan-Glu_bd"/>
    <property type="match status" value="1"/>
</dbReference>
<evidence type="ECO:0000256" key="8">
    <source>
        <dbReference type="ARBA" id="ARBA00023136"/>
    </source>
</evidence>
<keyword evidence="12" id="KW-0407">Ion channel</keyword>
<gene>
    <name evidence="16" type="primary">AVEN_9847_1</name>
    <name evidence="16" type="ORF">NPIL_471651</name>
</gene>
<dbReference type="InterPro" id="IPR001508">
    <property type="entry name" value="Iono_Glu_rcpt_met"/>
</dbReference>
<keyword evidence="10" id="KW-0325">Glycoprotein</keyword>
<evidence type="ECO:0000313" key="16">
    <source>
        <dbReference type="EMBL" id="GFT36797.1"/>
    </source>
</evidence>
<comment type="similarity">
    <text evidence="2">Belongs to the glutamate-gated ion channel (TC 1.A.10.1) family.</text>
</comment>
<evidence type="ECO:0000256" key="10">
    <source>
        <dbReference type="ARBA" id="ARBA00023180"/>
    </source>
</evidence>
<keyword evidence="7" id="KW-0406">Ion transport</keyword>
<dbReference type="EMBL" id="BMAW01013997">
    <property type="protein sequence ID" value="GFT36797.1"/>
    <property type="molecule type" value="Genomic_DNA"/>
</dbReference>
<dbReference type="AlphaFoldDB" id="A0A8X6TQL1"/>
<comment type="subcellular location">
    <subcellularLocation>
        <location evidence="1">Cell membrane</location>
        <topology evidence="1">Multi-pass membrane protein</topology>
    </subcellularLocation>
</comment>
<dbReference type="PANTHER" id="PTHR42643:SF39">
    <property type="entry name" value="IONOTROPIC RECEPTOR 56A-RELATED"/>
    <property type="match status" value="1"/>
</dbReference>
<dbReference type="GO" id="GO:0050906">
    <property type="term" value="P:detection of stimulus involved in sensory perception"/>
    <property type="evidence" value="ECO:0007669"/>
    <property type="project" value="UniProtKB-ARBA"/>
</dbReference>
<evidence type="ECO:0000256" key="1">
    <source>
        <dbReference type="ARBA" id="ARBA00004651"/>
    </source>
</evidence>
<name>A0A8X6TQL1_NEPPI</name>
<evidence type="ECO:0000256" key="14">
    <source>
        <dbReference type="SAM" id="Phobius"/>
    </source>
</evidence>
<dbReference type="GO" id="GO:0015276">
    <property type="term" value="F:ligand-gated monoatomic ion channel activity"/>
    <property type="evidence" value="ECO:0007669"/>
    <property type="project" value="InterPro"/>
</dbReference>
<dbReference type="Gene3D" id="1.10.287.70">
    <property type="match status" value="1"/>
</dbReference>
<evidence type="ECO:0000256" key="7">
    <source>
        <dbReference type="ARBA" id="ARBA00023065"/>
    </source>
</evidence>
<keyword evidence="17" id="KW-1185">Reference proteome</keyword>
<feature type="domain" description="Ionotropic glutamate receptor L-glutamate and glycine-binding" evidence="15">
    <location>
        <begin position="8"/>
        <end position="76"/>
    </location>
</feature>
<dbReference type="Pfam" id="PF00060">
    <property type="entry name" value="Lig_chan"/>
    <property type="match status" value="1"/>
</dbReference>
<sequence>MDCPKLIRVTTFDSKEMKVHKNGNGEYTFSGLEGRYLDTLLKALNLQFEVILPKEKEWGRQLDDGNWTGMIGKIQKGSADLALNYLSMNEQRAKVVDFSTVYTSEEITFVIEKPGTYPVSMAFLYPFDTVIWITICIILLLMPLFLLYLFRTKDTYSRVFMLLLGSLLGNASCTNHDTFKYRVMALSWSIFGMILTFSYSAVLLSVLTVPFEIPVVKHFKELSEAVLKRNYKCYVPKGSVTLDVLVNNEKDHLRLLGLAAVNNNWYLNMDDSSKKQQMTKRSALLTPRSLLKLVAGLEKWKRDYLSSDSLVSLKFVAAMKKDFCYKRKINSLISRFNSAGVYMKILKEESFKFLMNNSKFREMTLEAKPLKASDFIGLFMLTLIGLTLGICAFLSEMAYYYWVKNK</sequence>
<evidence type="ECO:0000256" key="9">
    <source>
        <dbReference type="ARBA" id="ARBA00023170"/>
    </source>
</evidence>
<dbReference type="PANTHER" id="PTHR42643">
    <property type="entry name" value="IONOTROPIC RECEPTOR 20A-RELATED"/>
    <property type="match status" value="1"/>
</dbReference>
<dbReference type="GO" id="GO:0005886">
    <property type="term" value="C:plasma membrane"/>
    <property type="evidence" value="ECO:0007669"/>
    <property type="project" value="UniProtKB-SubCell"/>
</dbReference>
<accession>A0A8X6TQL1</accession>
<feature type="binding site" evidence="13">
    <location>
        <position position="87"/>
    </location>
    <ligand>
        <name>L-glutamate</name>
        <dbReference type="ChEBI" id="CHEBI:29985"/>
    </ligand>
</feature>
<dbReference type="InterPro" id="IPR052192">
    <property type="entry name" value="Insect_Ionotropic_Sensory_Rcpt"/>
</dbReference>
<keyword evidence="4" id="KW-1003">Cell membrane</keyword>
<evidence type="ECO:0000256" key="5">
    <source>
        <dbReference type="ARBA" id="ARBA00022692"/>
    </source>
</evidence>
<evidence type="ECO:0000256" key="11">
    <source>
        <dbReference type="ARBA" id="ARBA00023286"/>
    </source>
</evidence>
<evidence type="ECO:0000313" key="17">
    <source>
        <dbReference type="Proteomes" id="UP000887013"/>
    </source>
</evidence>
<evidence type="ECO:0000256" key="6">
    <source>
        <dbReference type="ARBA" id="ARBA00022989"/>
    </source>
</evidence>
<feature type="transmembrane region" description="Helical" evidence="14">
    <location>
        <begin position="185"/>
        <end position="207"/>
    </location>
</feature>
<keyword evidence="3" id="KW-0813">Transport</keyword>
<feature type="transmembrane region" description="Helical" evidence="14">
    <location>
        <begin position="375"/>
        <end position="402"/>
    </location>
</feature>